<keyword evidence="2" id="KW-1133">Transmembrane helix</keyword>
<evidence type="ECO:0000313" key="3">
    <source>
        <dbReference type="EMBL" id="MFD0854594.1"/>
    </source>
</evidence>
<feature type="transmembrane region" description="Helical" evidence="2">
    <location>
        <begin position="54"/>
        <end position="73"/>
    </location>
</feature>
<gene>
    <name evidence="3" type="ORF">ACFQ07_20320</name>
</gene>
<comment type="caution">
    <text evidence="3">The sequence shown here is derived from an EMBL/GenBank/DDBJ whole genome shotgun (WGS) entry which is preliminary data.</text>
</comment>
<evidence type="ECO:0000313" key="4">
    <source>
        <dbReference type="Proteomes" id="UP001597083"/>
    </source>
</evidence>
<sequence>MQTSHKPRANGRIGQAGSLHQLSPPGPGTPDQHKPSPAPGTVTVARTSVVWLRLWAVAVILAVFMVFVVSNTGEVRISFAGMGGVLPLAVVLMAAMAAGIAVALVLGTAR</sequence>
<organism evidence="3 4">
    <name type="scientific">Actinomadura adrarensis</name>
    <dbReference type="NCBI Taxonomy" id="1819600"/>
    <lineage>
        <taxon>Bacteria</taxon>
        <taxon>Bacillati</taxon>
        <taxon>Actinomycetota</taxon>
        <taxon>Actinomycetes</taxon>
        <taxon>Streptosporangiales</taxon>
        <taxon>Thermomonosporaceae</taxon>
        <taxon>Actinomadura</taxon>
    </lineage>
</organism>
<feature type="transmembrane region" description="Helical" evidence="2">
    <location>
        <begin position="85"/>
        <end position="106"/>
    </location>
</feature>
<proteinExistence type="predicted"/>
<reference evidence="4" key="1">
    <citation type="journal article" date="2019" name="Int. J. Syst. Evol. Microbiol.">
        <title>The Global Catalogue of Microorganisms (GCM) 10K type strain sequencing project: providing services to taxonomists for standard genome sequencing and annotation.</title>
        <authorList>
            <consortium name="The Broad Institute Genomics Platform"/>
            <consortium name="The Broad Institute Genome Sequencing Center for Infectious Disease"/>
            <person name="Wu L."/>
            <person name="Ma J."/>
        </authorList>
    </citation>
    <scope>NUCLEOTIDE SEQUENCE [LARGE SCALE GENOMIC DNA]</scope>
    <source>
        <strain evidence="4">JCM 31696</strain>
    </source>
</reference>
<name>A0ABW3CJ71_9ACTN</name>
<keyword evidence="2" id="KW-0812">Transmembrane</keyword>
<evidence type="ECO:0008006" key="5">
    <source>
        <dbReference type="Google" id="ProtNLM"/>
    </source>
</evidence>
<dbReference type="EMBL" id="JBHTIR010003049">
    <property type="protein sequence ID" value="MFD0854594.1"/>
    <property type="molecule type" value="Genomic_DNA"/>
</dbReference>
<protein>
    <recommendedName>
        <fullName evidence="5">DUF1049 domain-containing protein</fullName>
    </recommendedName>
</protein>
<keyword evidence="2" id="KW-0472">Membrane</keyword>
<evidence type="ECO:0000256" key="1">
    <source>
        <dbReference type="SAM" id="MobiDB-lite"/>
    </source>
</evidence>
<evidence type="ECO:0000256" key="2">
    <source>
        <dbReference type="SAM" id="Phobius"/>
    </source>
</evidence>
<feature type="region of interest" description="Disordered" evidence="1">
    <location>
        <begin position="1"/>
        <end position="40"/>
    </location>
</feature>
<keyword evidence="4" id="KW-1185">Reference proteome</keyword>
<feature type="non-terminal residue" evidence="3">
    <location>
        <position position="110"/>
    </location>
</feature>
<dbReference type="Proteomes" id="UP001597083">
    <property type="component" value="Unassembled WGS sequence"/>
</dbReference>
<accession>A0ABW3CJ71</accession>